<dbReference type="GO" id="GO:0006620">
    <property type="term" value="P:post-translational protein targeting to endoplasmic reticulum membrane"/>
    <property type="evidence" value="ECO:0007669"/>
    <property type="project" value="TreeGrafter"/>
</dbReference>
<evidence type="ECO:0000256" key="1">
    <source>
        <dbReference type="ARBA" id="ARBA00022737"/>
    </source>
</evidence>
<dbReference type="GO" id="GO:0072380">
    <property type="term" value="C:TRC complex"/>
    <property type="evidence" value="ECO:0007669"/>
    <property type="project" value="TreeGrafter"/>
</dbReference>
<dbReference type="SUPFAM" id="SSF48452">
    <property type="entry name" value="TPR-like"/>
    <property type="match status" value="1"/>
</dbReference>
<dbReference type="InterPro" id="IPR011990">
    <property type="entry name" value="TPR-like_helical_dom_sf"/>
</dbReference>
<reference evidence="4 5" key="1">
    <citation type="journal article" date="2013" name="BMC Genomics">
        <title>Comparative genomics of parasitic silkworm microsporidia reveal an association between genome expansion and host adaptation.</title>
        <authorList>
            <person name="Pan G."/>
            <person name="Xu J."/>
            <person name="Li T."/>
            <person name="Xia Q."/>
            <person name="Liu S.L."/>
            <person name="Zhang G."/>
            <person name="Li S."/>
            <person name="Li C."/>
            <person name="Liu H."/>
            <person name="Yang L."/>
            <person name="Liu T."/>
            <person name="Zhang X."/>
            <person name="Wu Z."/>
            <person name="Fan W."/>
            <person name="Dang X."/>
            <person name="Xiang H."/>
            <person name="Tao M."/>
            <person name="Li Y."/>
            <person name="Hu J."/>
            <person name="Li Z."/>
            <person name="Lin L."/>
            <person name="Luo J."/>
            <person name="Geng L."/>
            <person name="Wang L."/>
            <person name="Long M."/>
            <person name="Wan Y."/>
            <person name="He N."/>
            <person name="Zhang Z."/>
            <person name="Lu C."/>
            <person name="Keeling P.J."/>
            <person name="Wang J."/>
            <person name="Xiang Z."/>
            <person name="Zhou Z."/>
        </authorList>
    </citation>
    <scope>NUCLEOTIDE SEQUENCE [LARGE SCALE GENOMIC DNA]</scope>
    <source>
        <strain evidence="5">CQ1 / CVCC 102059</strain>
    </source>
</reference>
<dbReference type="PROSITE" id="PS50005">
    <property type="entry name" value="TPR"/>
    <property type="match status" value="2"/>
</dbReference>
<accession>R0KUY9</accession>
<dbReference type="Proteomes" id="UP000016927">
    <property type="component" value="Unassembled WGS sequence"/>
</dbReference>
<dbReference type="OMA" id="YSECVAD"/>
<keyword evidence="2 3" id="KW-0802">TPR repeat</keyword>
<sequence>MKYEDILKFIERKKSFINDNDKEKLNEILENMNIREKKELNSIKEKGDLEFRKGNYQKAVEIYTSYLDLNDENYIIYSNRAATNYKLKNNEKVIEDCMKGLRLCPTFYKFYLRLGVLYLEQWFPTFLEDDLEKAIEYFKKGLEVDPGNNVLKQQLLLAEEMNKEKTEDDQKEKVQD</sequence>
<evidence type="ECO:0000313" key="4">
    <source>
        <dbReference type="EMBL" id="EOB14032.1"/>
    </source>
</evidence>
<dbReference type="EMBL" id="KB908949">
    <property type="protein sequence ID" value="EOB14032.1"/>
    <property type="molecule type" value="Genomic_DNA"/>
</dbReference>
<dbReference type="VEuPathDB" id="MicrosporidiaDB:NBO_41g0008"/>
<proteinExistence type="predicted"/>
<dbReference type="Gene3D" id="1.25.40.10">
    <property type="entry name" value="Tetratricopeptide repeat domain"/>
    <property type="match status" value="1"/>
</dbReference>
<dbReference type="Pfam" id="PF13181">
    <property type="entry name" value="TPR_8"/>
    <property type="match status" value="1"/>
</dbReference>
<protein>
    <submittedName>
        <fullName evidence="4">Small glutamine-rich tetratricopeptide repeat-containing protein alpha</fullName>
    </submittedName>
</protein>
<feature type="non-terminal residue" evidence="4">
    <location>
        <position position="176"/>
    </location>
</feature>
<keyword evidence="5" id="KW-1185">Reference proteome</keyword>
<feature type="repeat" description="TPR" evidence="3">
    <location>
        <begin position="115"/>
        <end position="148"/>
    </location>
</feature>
<dbReference type="STRING" id="578461.R0KUY9"/>
<feature type="repeat" description="TPR" evidence="3">
    <location>
        <begin position="40"/>
        <end position="73"/>
    </location>
</feature>
<dbReference type="AlphaFoldDB" id="R0KUY9"/>
<dbReference type="InterPro" id="IPR019734">
    <property type="entry name" value="TPR_rpt"/>
</dbReference>
<evidence type="ECO:0000256" key="2">
    <source>
        <dbReference type="ARBA" id="ARBA00022803"/>
    </source>
</evidence>
<dbReference type="OrthoDB" id="2423701at2759"/>
<evidence type="ECO:0000256" key="3">
    <source>
        <dbReference type="PROSITE-ProRule" id="PRU00339"/>
    </source>
</evidence>
<evidence type="ECO:0000313" key="5">
    <source>
        <dbReference type="Proteomes" id="UP000016927"/>
    </source>
</evidence>
<dbReference type="GO" id="GO:0060090">
    <property type="term" value="F:molecular adaptor activity"/>
    <property type="evidence" value="ECO:0007669"/>
    <property type="project" value="TreeGrafter"/>
</dbReference>
<dbReference type="PANTHER" id="PTHR45831">
    <property type="entry name" value="LD24721P"/>
    <property type="match status" value="1"/>
</dbReference>
<name>R0KUY9_NOSB1</name>
<dbReference type="InterPro" id="IPR047150">
    <property type="entry name" value="SGT"/>
</dbReference>
<dbReference type="HOGENOM" id="CLU_1603229_0_0_1"/>
<organism evidence="4 5">
    <name type="scientific">Nosema bombycis (strain CQ1 / CVCC 102059)</name>
    <name type="common">Microsporidian parasite</name>
    <name type="synonym">Pebrine of silkworm</name>
    <dbReference type="NCBI Taxonomy" id="578461"/>
    <lineage>
        <taxon>Eukaryota</taxon>
        <taxon>Fungi</taxon>
        <taxon>Fungi incertae sedis</taxon>
        <taxon>Microsporidia</taxon>
        <taxon>Nosematidae</taxon>
        <taxon>Nosema</taxon>
    </lineage>
</organism>
<dbReference type="PANTHER" id="PTHR45831:SF2">
    <property type="entry name" value="LD24721P"/>
    <property type="match status" value="1"/>
</dbReference>
<keyword evidence="1" id="KW-0677">Repeat</keyword>
<dbReference type="GO" id="GO:0016020">
    <property type="term" value="C:membrane"/>
    <property type="evidence" value="ECO:0007669"/>
    <property type="project" value="TreeGrafter"/>
</dbReference>
<gene>
    <name evidence="4" type="primary">SGTA</name>
    <name evidence="4" type="ORF">NBO_41g0008</name>
</gene>
<dbReference type="SMART" id="SM00028">
    <property type="entry name" value="TPR"/>
    <property type="match status" value="3"/>
</dbReference>